<comment type="subcellular location">
    <subcellularLocation>
        <location evidence="1">Nucleus</location>
    </subcellularLocation>
</comment>
<evidence type="ECO:0000256" key="1">
    <source>
        <dbReference type="ARBA" id="ARBA00004123"/>
    </source>
</evidence>
<feature type="domain" description="CWF21" evidence="8">
    <location>
        <begin position="59"/>
        <end position="106"/>
    </location>
</feature>
<accession>A0A2T9Y7E9</accession>
<feature type="compositionally biased region" description="Low complexity" evidence="7">
    <location>
        <begin position="216"/>
        <end position="232"/>
    </location>
</feature>
<keyword evidence="5" id="KW-0508">mRNA splicing</keyword>
<name>A0A2T9Y7E9_9FUNG</name>
<dbReference type="GO" id="GO:0008380">
    <property type="term" value="P:RNA splicing"/>
    <property type="evidence" value="ECO:0007669"/>
    <property type="project" value="UniProtKB-KW"/>
</dbReference>
<dbReference type="GO" id="GO:0005681">
    <property type="term" value="C:spliceosomal complex"/>
    <property type="evidence" value="ECO:0007669"/>
    <property type="project" value="UniProtKB-KW"/>
</dbReference>
<feature type="compositionally biased region" description="Basic and acidic residues" evidence="7">
    <location>
        <begin position="242"/>
        <end position="289"/>
    </location>
</feature>
<keyword evidence="3" id="KW-0507">mRNA processing</keyword>
<feature type="region of interest" description="Disordered" evidence="7">
    <location>
        <begin position="181"/>
        <end position="289"/>
    </location>
</feature>
<dbReference type="InterPro" id="IPR013170">
    <property type="entry name" value="mRNA_splic_Cwf21_dom"/>
</dbReference>
<feature type="compositionally biased region" description="Low complexity" evidence="7">
    <location>
        <begin position="191"/>
        <end position="203"/>
    </location>
</feature>
<comment type="similarity">
    <text evidence="2">Belongs to the CWC21 family.</text>
</comment>
<dbReference type="PANTHER" id="PTHR36562">
    <property type="entry name" value="SERINE/ARGININE REPETITIVE MATRIX 2"/>
    <property type="match status" value="1"/>
</dbReference>
<organism evidence="9 10">
    <name type="scientific">Smittium simulii</name>
    <dbReference type="NCBI Taxonomy" id="133385"/>
    <lineage>
        <taxon>Eukaryota</taxon>
        <taxon>Fungi</taxon>
        <taxon>Fungi incertae sedis</taxon>
        <taxon>Zoopagomycota</taxon>
        <taxon>Kickxellomycotina</taxon>
        <taxon>Harpellomycetes</taxon>
        <taxon>Harpellales</taxon>
        <taxon>Legeriomycetaceae</taxon>
        <taxon>Smittium</taxon>
    </lineage>
</organism>
<evidence type="ECO:0000259" key="8">
    <source>
        <dbReference type="SMART" id="SM01115"/>
    </source>
</evidence>
<dbReference type="EMBL" id="MBFR01000402">
    <property type="protein sequence ID" value="PVU88246.1"/>
    <property type="molecule type" value="Genomic_DNA"/>
</dbReference>
<dbReference type="CDD" id="cd21372">
    <property type="entry name" value="cwf21_CWC21-like"/>
    <property type="match status" value="1"/>
</dbReference>
<evidence type="ECO:0000256" key="5">
    <source>
        <dbReference type="ARBA" id="ARBA00023187"/>
    </source>
</evidence>
<dbReference type="Pfam" id="PF08312">
    <property type="entry name" value="cwf21"/>
    <property type="match status" value="1"/>
</dbReference>
<dbReference type="GO" id="GO:0006397">
    <property type="term" value="P:mRNA processing"/>
    <property type="evidence" value="ECO:0007669"/>
    <property type="project" value="UniProtKB-KW"/>
</dbReference>
<dbReference type="STRING" id="133385.A0A2T9Y7E9"/>
<dbReference type="OrthoDB" id="10267305at2759"/>
<protein>
    <recommendedName>
        <fullName evidence="8">CWF21 domain-containing protein</fullName>
    </recommendedName>
</protein>
<keyword evidence="4" id="KW-0747">Spliceosome</keyword>
<evidence type="ECO:0000256" key="6">
    <source>
        <dbReference type="ARBA" id="ARBA00023242"/>
    </source>
</evidence>
<evidence type="ECO:0000256" key="4">
    <source>
        <dbReference type="ARBA" id="ARBA00022728"/>
    </source>
</evidence>
<sequence>MYNGIGLTSSRGTGTSGYVVRNLSALPTKKYKPNEPYSSSASANAPVSSLGRRLDSSIVEHQAKRQIELKVLHLQDELENQGLSPSDPTFQDQLDQYRSKLYSDLHLESQTPSLPSSTDTHQILLAKQKQDKQFAEALGIDGSYIEGTAFDKDLLELKKQEKRLQYEERLLLQKQAELANLSNTKKRHSSLESSSDSSDQSYSPKRQKKYKKRLTDSSSMQSSETGSDSSSDSHSHSSHKPYNKDKSRVRHREDIPSDYRDKSRVRRTEDSPSDYRDKSRDRYRGKDHL</sequence>
<dbReference type="AlphaFoldDB" id="A0A2T9Y7E9"/>
<keyword evidence="6" id="KW-0539">Nucleus</keyword>
<evidence type="ECO:0000256" key="7">
    <source>
        <dbReference type="SAM" id="MobiDB-lite"/>
    </source>
</evidence>
<evidence type="ECO:0000256" key="3">
    <source>
        <dbReference type="ARBA" id="ARBA00022664"/>
    </source>
</evidence>
<dbReference type="Proteomes" id="UP000245383">
    <property type="component" value="Unassembled WGS sequence"/>
</dbReference>
<dbReference type="PANTHER" id="PTHR36562:SF5">
    <property type="entry name" value="SERINE_ARGININE REPETITIVE MATRIX 2"/>
    <property type="match status" value="1"/>
</dbReference>
<dbReference type="Gene3D" id="6.10.140.420">
    <property type="match status" value="1"/>
</dbReference>
<evidence type="ECO:0000313" key="9">
    <source>
        <dbReference type="EMBL" id="PVU88246.1"/>
    </source>
</evidence>
<proteinExistence type="inferred from homology"/>
<dbReference type="SMART" id="SM01115">
    <property type="entry name" value="cwf21"/>
    <property type="match status" value="1"/>
</dbReference>
<evidence type="ECO:0000256" key="2">
    <source>
        <dbReference type="ARBA" id="ARBA00005954"/>
    </source>
</evidence>
<evidence type="ECO:0000313" key="10">
    <source>
        <dbReference type="Proteomes" id="UP000245383"/>
    </source>
</evidence>
<gene>
    <name evidence="9" type="ORF">BB561_005958</name>
</gene>
<comment type="caution">
    <text evidence="9">The sequence shown here is derived from an EMBL/GenBank/DDBJ whole genome shotgun (WGS) entry which is preliminary data.</text>
</comment>
<dbReference type="InterPro" id="IPR051372">
    <property type="entry name" value="CWC21"/>
</dbReference>
<reference evidence="9 10" key="1">
    <citation type="journal article" date="2018" name="MBio">
        <title>Comparative Genomics Reveals the Core Gene Toolbox for the Fungus-Insect Symbiosis.</title>
        <authorList>
            <person name="Wang Y."/>
            <person name="Stata M."/>
            <person name="Wang W."/>
            <person name="Stajich J.E."/>
            <person name="White M.M."/>
            <person name="Moncalvo J.M."/>
        </authorList>
    </citation>
    <scope>NUCLEOTIDE SEQUENCE [LARGE SCALE GENOMIC DNA]</scope>
    <source>
        <strain evidence="9 10">SWE-8-4</strain>
    </source>
</reference>
<keyword evidence="10" id="KW-1185">Reference proteome</keyword>